<reference evidence="1 2" key="1">
    <citation type="submission" date="2024-03" db="EMBL/GenBank/DDBJ databases">
        <title>Human intestinal bacterial collection.</title>
        <authorList>
            <person name="Pauvert C."/>
            <person name="Hitch T.C.A."/>
            <person name="Clavel T."/>
        </authorList>
    </citation>
    <scope>NUCLEOTIDE SEQUENCE [LARGE SCALE GENOMIC DNA]</scope>
    <source>
        <strain evidence="1 2">CLA-AA-H78B</strain>
    </source>
</reference>
<name>A0ABV1I2V9_9FIRM</name>
<gene>
    <name evidence="1" type="ORF">WMO62_10730</name>
</gene>
<sequence>MNKELIEKQRKELDRMAEETCDLTSLVAEAQKMDRLIEVWEQEQLL</sequence>
<accession>A0ABV1I2V9</accession>
<comment type="caution">
    <text evidence="1">The sequence shown here is derived from an EMBL/GenBank/DDBJ whole genome shotgun (WGS) entry which is preliminary data.</text>
</comment>
<evidence type="ECO:0000313" key="2">
    <source>
        <dbReference type="Proteomes" id="UP001470288"/>
    </source>
</evidence>
<dbReference type="EMBL" id="JBBMFC010000018">
    <property type="protein sequence ID" value="MEQ2579296.1"/>
    <property type="molecule type" value="Genomic_DNA"/>
</dbReference>
<dbReference type="RefSeq" id="WP_349144630.1">
    <property type="nucleotide sequence ID" value="NZ_JBBMFC010000018.1"/>
</dbReference>
<dbReference type="Proteomes" id="UP001470288">
    <property type="component" value="Unassembled WGS sequence"/>
</dbReference>
<evidence type="ECO:0000313" key="1">
    <source>
        <dbReference type="EMBL" id="MEQ2579296.1"/>
    </source>
</evidence>
<organism evidence="1 2">
    <name type="scientific">Hominiventricola aquisgranensis</name>
    <dbReference type="NCBI Taxonomy" id="3133164"/>
    <lineage>
        <taxon>Bacteria</taxon>
        <taxon>Bacillati</taxon>
        <taxon>Bacillota</taxon>
        <taxon>Clostridia</taxon>
        <taxon>Lachnospirales</taxon>
        <taxon>Lachnospiraceae</taxon>
        <taxon>Hominiventricola</taxon>
    </lineage>
</organism>
<protein>
    <submittedName>
        <fullName evidence="1">Uncharacterized protein</fullName>
    </submittedName>
</protein>
<keyword evidence="2" id="KW-1185">Reference proteome</keyword>
<proteinExistence type="predicted"/>